<dbReference type="EMBL" id="ML179402">
    <property type="protein sequence ID" value="THU88628.1"/>
    <property type="molecule type" value="Genomic_DNA"/>
</dbReference>
<evidence type="ECO:0000313" key="1">
    <source>
        <dbReference type="EMBL" id="THU88628.1"/>
    </source>
</evidence>
<dbReference type="AlphaFoldDB" id="A0A4S8LJ43"/>
<organism evidence="1 2">
    <name type="scientific">Dendrothele bispora (strain CBS 962.96)</name>
    <dbReference type="NCBI Taxonomy" id="1314807"/>
    <lineage>
        <taxon>Eukaryota</taxon>
        <taxon>Fungi</taxon>
        <taxon>Dikarya</taxon>
        <taxon>Basidiomycota</taxon>
        <taxon>Agaricomycotina</taxon>
        <taxon>Agaricomycetes</taxon>
        <taxon>Agaricomycetidae</taxon>
        <taxon>Agaricales</taxon>
        <taxon>Agaricales incertae sedis</taxon>
        <taxon>Dendrothele</taxon>
    </lineage>
</organism>
<gene>
    <name evidence="1" type="ORF">K435DRAFT_608963</name>
</gene>
<name>A0A4S8LJ43_DENBC</name>
<proteinExistence type="predicted"/>
<feature type="non-terminal residue" evidence="1">
    <location>
        <position position="128"/>
    </location>
</feature>
<evidence type="ECO:0000313" key="2">
    <source>
        <dbReference type="Proteomes" id="UP000297245"/>
    </source>
</evidence>
<keyword evidence="2" id="KW-1185">Reference proteome</keyword>
<dbReference type="Proteomes" id="UP000297245">
    <property type="component" value="Unassembled WGS sequence"/>
</dbReference>
<reference evidence="1 2" key="1">
    <citation type="journal article" date="2019" name="Nat. Ecol. Evol.">
        <title>Megaphylogeny resolves global patterns of mushroom evolution.</title>
        <authorList>
            <person name="Varga T."/>
            <person name="Krizsan K."/>
            <person name="Foldi C."/>
            <person name="Dima B."/>
            <person name="Sanchez-Garcia M."/>
            <person name="Sanchez-Ramirez S."/>
            <person name="Szollosi G.J."/>
            <person name="Szarkandi J.G."/>
            <person name="Papp V."/>
            <person name="Albert L."/>
            <person name="Andreopoulos W."/>
            <person name="Angelini C."/>
            <person name="Antonin V."/>
            <person name="Barry K.W."/>
            <person name="Bougher N.L."/>
            <person name="Buchanan P."/>
            <person name="Buyck B."/>
            <person name="Bense V."/>
            <person name="Catcheside P."/>
            <person name="Chovatia M."/>
            <person name="Cooper J."/>
            <person name="Damon W."/>
            <person name="Desjardin D."/>
            <person name="Finy P."/>
            <person name="Geml J."/>
            <person name="Haridas S."/>
            <person name="Hughes K."/>
            <person name="Justo A."/>
            <person name="Karasinski D."/>
            <person name="Kautmanova I."/>
            <person name="Kiss B."/>
            <person name="Kocsube S."/>
            <person name="Kotiranta H."/>
            <person name="LaButti K.M."/>
            <person name="Lechner B.E."/>
            <person name="Liimatainen K."/>
            <person name="Lipzen A."/>
            <person name="Lukacs Z."/>
            <person name="Mihaltcheva S."/>
            <person name="Morgado L.N."/>
            <person name="Niskanen T."/>
            <person name="Noordeloos M.E."/>
            <person name="Ohm R.A."/>
            <person name="Ortiz-Santana B."/>
            <person name="Ovrebo C."/>
            <person name="Racz N."/>
            <person name="Riley R."/>
            <person name="Savchenko A."/>
            <person name="Shiryaev A."/>
            <person name="Soop K."/>
            <person name="Spirin V."/>
            <person name="Szebenyi C."/>
            <person name="Tomsovsky M."/>
            <person name="Tulloss R.E."/>
            <person name="Uehling J."/>
            <person name="Grigoriev I.V."/>
            <person name="Vagvolgyi C."/>
            <person name="Papp T."/>
            <person name="Martin F.M."/>
            <person name="Miettinen O."/>
            <person name="Hibbett D.S."/>
            <person name="Nagy L.G."/>
        </authorList>
    </citation>
    <scope>NUCLEOTIDE SEQUENCE [LARGE SCALE GENOMIC DNA]</scope>
    <source>
        <strain evidence="1 2">CBS 962.96</strain>
    </source>
</reference>
<accession>A0A4S8LJ43</accession>
<sequence>MTKSYASATSQEFHVYYSEDSVTMNDERHVLVGVAAEDAWNAEIKKGAQDLSGRLGLVIGMPVIIVENIAVELNVSNGTRGTLVGVKYYTKGSRRFAVTADVRIPNFVNPDSSAPDRDVVSLGTTSKP</sequence>
<dbReference type="OrthoDB" id="432234at2759"/>
<protein>
    <submittedName>
        <fullName evidence="1">Uncharacterized protein</fullName>
    </submittedName>
</protein>